<keyword evidence="1" id="KW-0472">Membrane</keyword>
<evidence type="ECO:0000256" key="1">
    <source>
        <dbReference type="SAM" id="Phobius"/>
    </source>
</evidence>
<gene>
    <name evidence="2" type="ORF">NE535_04880</name>
</gene>
<keyword evidence="1" id="KW-1133">Transmembrane helix</keyword>
<name>A0A9X2WKU4_9GAMM</name>
<feature type="transmembrane region" description="Helical" evidence="1">
    <location>
        <begin position="89"/>
        <end position="119"/>
    </location>
</feature>
<dbReference type="EMBL" id="JAMTCD010000004">
    <property type="protein sequence ID" value="MCT7941130.1"/>
    <property type="molecule type" value="Genomic_DNA"/>
</dbReference>
<dbReference type="Pfam" id="PF04246">
    <property type="entry name" value="RseC_MucC"/>
    <property type="match status" value="1"/>
</dbReference>
<dbReference type="AlphaFoldDB" id="A0A9X2WKU4"/>
<dbReference type="PANTHER" id="PTHR35867">
    <property type="entry name" value="PROTEIN RSEC"/>
    <property type="match status" value="1"/>
</dbReference>
<dbReference type="InterPro" id="IPR026268">
    <property type="entry name" value="RseC"/>
</dbReference>
<evidence type="ECO:0000313" key="2">
    <source>
        <dbReference type="EMBL" id="MCT7941130.1"/>
    </source>
</evidence>
<dbReference type="InterPro" id="IPR007359">
    <property type="entry name" value="SigmaE_reg_RseC_MucC"/>
</dbReference>
<keyword evidence="3" id="KW-1185">Reference proteome</keyword>
<keyword evidence="1" id="KW-0812">Transmembrane</keyword>
<dbReference type="Proteomes" id="UP001155546">
    <property type="component" value="Unassembled WGS sequence"/>
</dbReference>
<comment type="caution">
    <text evidence="2">The sequence shown here is derived from an EMBL/GenBank/DDBJ whole genome shotgun (WGS) entry which is preliminary data.</text>
</comment>
<evidence type="ECO:0000313" key="3">
    <source>
        <dbReference type="Proteomes" id="UP001155546"/>
    </source>
</evidence>
<protein>
    <submittedName>
        <fullName evidence="2">SoxR reducing system RseC family protein</fullName>
    </submittedName>
</protein>
<reference evidence="2" key="1">
    <citation type="journal article" date="2023" name="Int. J. Syst. Evol. Microbiol.">
        <title>&lt;i&gt;Shewanella septentrionalis&lt;/i&gt; sp. nov. and &lt;i&gt;Shewanella holmiensis&lt;/i&gt; sp. nov., isolated from Baltic Sea water and sediments.</title>
        <authorList>
            <person name="Martin-Rodriguez A.J."/>
            <person name="Thorell K."/>
            <person name="Joffre E."/>
            <person name="Jensie-Markopoulos S."/>
            <person name="Moore E.R.B."/>
            <person name="Sjoling A."/>
        </authorList>
    </citation>
    <scope>NUCLEOTIDE SEQUENCE</scope>
    <source>
        <strain evidence="2">SP1S2-7</strain>
    </source>
</reference>
<sequence length="171" mass="18775">MSNRPKFAERQPEPSSLLEELAKVVDYQHGWVMVEVELKSACNHCANNENCGTSAVAKAFSVKTQRFSIASEQPYAKNDMLKLGLPESVIIQAAALVYLLPLLGLFLFAGIGHLLAFGLELDTNLSAMILALFGAALSWRIGKYFAHKIEANAQPVIISNLGQQVDLFRKI</sequence>
<dbReference type="PANTHER" id="PTHR35867:SF1">
    <property type="entry name" value="PROTEIN RSEC"/>
    <property type="match status" value="1"/>
</dbReference>
<dbReference type="PIRSF" id="PIRSF004923">
    <property type="entry name" value="RseC"/>
    <property type="match status" value="1"/>
</dbReference>
<accession>A0A9X2WKU4</accession>
<proteinExistence type="predicted"/>
<feature type="transmembrane region" description="Helical" evidence="1">
    <location>
        <begin position="125"/>
        <end position="142"/>
    </location>
</feature>
<dbReference type="RefSeq" id="WP_261297551.1">
    <property type="nucleotide sequence ID" value="NZ_JAMTCD010000004.1"/>
</dbReference>
<organism evidence="2 3">
    <name type="scientific">Shewanella holmiensis</name>
    <dbReference type="NCBI Taxonomy" id="2952222"/>
    <lineage>
        <taxon>Bacteria</taxon>
        <taxon>Pseudomonadati</taxon>
        <taxon>Pseudomonadota</taxon>
        <taxon>Gammaproteobacteria</taxon>
        <taxon>Alteromonadales</taxon>
        <taxon>Shewanellaceae</taxon>
        <taxon>Shewanella</taxon>
    </lineage>
</organism>